<feature type="transmembrane region" description="Helical" evidence="1">
    <location>
        <begin position="148"/>
        <end position="168"/>
    </location>
</feature>
<reference evidence="4 6" key="2">
    <citation type="submission" date="2019-03" db="EMBL/GenBank/DDBJ databases">
        <title>Genomic Encyclopedia of Type Strains, Phase IV (KMG-IV): sequencing the most valuable type-strain genomes for metagenomic binning, comparative biology and taxonomic classification.</title>
        <authorList>
            <person name="Goeker M."/>
        </authorList>
    </citation>
    <scope>NUCLEOTIDE SEQUENCE [LARGE SCALE GENOMIC DNA]</scope>
    <source>
        <strain evidence="4 6">DSM 3764</strain>
    </source>
</reference>
<evidence type="ECO:0000256" key="1">
    <source>
        <dbReference type="SAM" id="Phobius"/>
    </source>
</evidence>
<evidence type="ECO:0000259" key="2">
    <source>
        <dbReference type="Pfam" id="PF00487"/>
    </source>
</evidence>
<dbReference type="EMBL" id="SMBT01000002">
    <property type="protein sequence ID" value="TCU89579.1"/>
    <property type="molecule type" value="Genomic_DNA"/>
</dbReference>
<reference evidence="3 5" key="1">
    <citation type="submission" date="2018-06" db="EMBL/GenBank/DDBJ databases">
        <authorList>
            <consortium name="Pathogen Informatics"/>
            <person name="Doyle S."/>
        </authorList>
    </citation>
    <scope>NUCLEOTIDE SEQUENCE [LARGE SCALE GENOMIC DNA]</scope>
    <source>
        <strain evidence="3 5">NCTC11159</strain>
    </source>
</reference>
<feature type="domain" description="Fatty acid desaturase" evidence="2">
    <location>
        <begin position="36"/>
        <end position="252"/>
    </location>
</feature>
<protein>
    <submittedName>
        <fullName evidence="3">Fatty acid desaturase</fullName>
    </submittedName>
</protein>
<sequence>MLRNQRDWQSLSYLILQPLLVAWLWRTGLNTLINLALFALMLFLTLGISVIHHNHTHLRMWRSKQLNRISDFWITLLQGHPTFVFYPAHIRNHHRYRHGPKDVARTYRFSGDSNNLAGYLLHPLQATIVLYPLFINWLLGLRQRHRGVFYYCLRQYAAVLLLWGILAWLNWQKFMIFVLLPQLYGLHWLLATNYLQHAHADGNSPINFARNFEGWVNPLLFNIGLHTAHHRHPRAHWSALNQLHLQYRDQIDPRLNAGPLLWYMCRSYFLSPIFPRWRSYSLMKPTKES</sequence>
<evidence type="ECO:0000313" key="6">
    <source>
        <dbReference type="Proteomes" id="UP000295794"/>
    </source>
</evidence>
<dbReference type="InterPro" id="IPR005804">
    <property type="entry name" value="FA_desaturase_dom"/>
</dbReference>
<dbReference type="Proteomes" id="UP000295794">
    <property type="component" value="Unassembled WGS sequence"/>
</dbReference>
<evidence type="ECO:0000313" key="5">
    <source>
        <dbReference type="Proteomes" id="UP000255108"/>
    </source>
</evidence>
<dbReference type="Pfam" id="PF00487">
    <property type="entry name" value="FA_desaturase"/>
    <property type="match status" value="1"/>
</dbReference>
<dbReference type="GO" id="GO:0006629">
    <property type="term" value="P:lipid metabolic process"/>
    <property type="evidence" value="ECO:0007669"/>
    <property type="project" value="InterPro"/>
</dbReference>
<dbReference type="Proteomes" id="UP000255108">
    <property type="component" value="Unassembled WGS sequence"/>
</dbReference>
<name>A0A377Q8P8_9NEIS</name>
<dbReference type="OrthoDB" id="8938484at2"/>
<organism evidence="3 5">
    <name type="scientific">Iodobacter fluviatilis</name>
    <dbReference type="NCBI Taxonomy" id="537"/>
    <lineage>
        <taxon>Bacteria</taxon>
        <taxon>Pseudomonadati</taxon>
        <taxon>Pseudomonadota</taxon>
        <taxon>Betaproteobacteria</taxon>
        <taxon>Neisseriales</taxon>
        <taxon>Chitinibacteraceae</taxon>
        <taxon>Iodobacter</taxon>
    </lineage>
</organism>
<evidence type="ECO:0000313" key="3">
    <source>
        <dbReference type="EMBL" id="STQ90949.1"/>
    </source>
</evidence>
<keyword evidence="1" id="KW-0472">Membrane</keyword>
<proteinExistence type="predicted"/>
<feature type="transmembrane region" description="Helical" evidence="1">
    <location>
        <begin position="31"/>
        <end position="51"/>
    </location>
</feature>
<accession>A0A377Q8P8</accession>
<dbReference type="RefSeq" id="WP_115227216.1">
    <property type="nucleotide sequence ID" value="NZ_CAWOLO010000002.1"/>
</dbReference>
<dbReference type="EMBL" id="UGHR01000001">
    <property type="protein sequence ID" value="STQ90949.1"/>
    <property type="molecule type" value="Genomic_DNA"/>
</dbReference>
<evidence type="ECO:0000313" key="4">
    <source>
        <dbReference type="EMBL" id="TCU89579.1"/>
    </source>
</evidence>
<feature type="transmembrane region" description="Helical" evidence="1">
    <location>
        <begin position="174"/>
        <end position="195"/>
    </location>
</feature>
<keyword evidence="6" id="KW-1185">Reference proteome</keyword>
<feature type="transmembrane region" description="Helical" evidence="1">
    <location>
        <begin position="119"/>
        <end position="141"/>
    </location>
</feature>
<dbReference type="AlphaFoldDB" id="A0A377Q8P8"/>
<keyword evidence="1" id="KW-0812">Transmembrane</keyword>
<gene>
    <name evidence="4" type="ORF">EV682_102495</name>
    <name evidence="3" type="ORF">NCTC11159_02020</name>
</gene>
<keyword evidence="1" id="KW-1133">Transmembrane helix</keyword>